<dbReference type="CDD" id="cd06578">
    <property type="entry name" value="HemD"/>
    <property type="match status" value="1"/>
</dbReference>
<proteinExistence type="inferred from homology"/>
<comment type="similarity">
    <text evidence="2 9">Belongs to the uroporphyrinogen-III synthase family.</text>
</comment>
<keyword evidence="5 9" id="KW-0627">Porphyrin biosynthesis</keyword>
<dbReference type="PANTHER" id="PTHR38042">
    <property type="entry name" value="UROPORPHYRINOGEN-III SYNTHASE, CHLOROPLASTIC"/>
    <property type="match status" value="1"/>
</dbReference>
<dbReference type="InterPro" id="IPR003754">
    <property type="entry name" value="4pyrrol_synth_uPrphyn_synth"/>
</dbReference>
<keyword evidence="4 9" id="KW-0456">Lyase</keyword>
<dbReference type="SUPFAM" id="SSF69618">
    <property type="entry name" value="HemD-like"/>
    <property type="match status" value="1"/>
</dbReference>
<dbReference type="AlphaFoldDB" id="A0A450S0J9"/>
<evidence type="ECO:0000256" key="9">
    <source>
        <dbReference type="RuleBase" id="RU366031"/>
    </source>
</evidence>
<accession>A0A450S0J9</accession>
<evidence type="ECO:0000256" key="2">
    <source>
        <dbReference type="ARBA" id="ARBA00008133"/>
    </source>
</evidence>
<dbReference type="UniPathway" id="UPA00251">
    <property type="reaction ID" value="UER00320"/>
</dbReference>
<dbReference type="EMBL" id="CAADEY010000010">
    <property type="protein sequence ID" value="VFJ45167.1"/>
    <property type="molecule type" value="Genomic_DNA"/>
</dbReference>
<dbReference type="GO" id="GO:0006780">
    <property type="term" value="P:uroporphyrinogen III biosynthetic process"/>
    <property type="evidence" value="ECO:0007669"/>
    <property type="project" value="UniProtKB-UniRule"/>
</dbReference>
<evidence type="ECO:0000256" key="8">
    <source>
        <dbReference type="ARBA" id="ARBA00048617"/>
    </source>
</evidence>
<evidence type="ECO:0000256" key="1">
    <source>
        <dbReference type="ARBA" id="ARBA00004772"/>
    </source>
</evidence>
<gene>
    <name evidence="11" type="ORF">BECKDK2373C_GA0170839_101047</name>
</gene>
<evidence type="ECO:0000313" key="11">
    <source>
        <dbReference type="EMBL" id="VFJ45167.1"/>
    </source>
</evidence>
<feature type="domain" description="Tetrapyrrole biosynthesis uroporphyrinogen III synthase" evidence="10">
    <location>
        <begin position="21"/>
        <end position="256"/>
    </location>
</feature>
<dbReference type="EC" id="4.2.1.75" evidence="3 9"/>
<dbReference type="InterPro" id="IPR036108">
    <property type="entry name" value="4pyrrol_syn_uPrphyn_synt_sf"/>
</dbReference>
<dbReference type="InterPro" id="IPR039793">
    <property type="entry name" value="UROS/Hem4"/>
</dbReference>
<evidence type="ECO:0000256" key="4">
    <source>
        <dbReference type="ARBA" id="ARBA00023239"/>
    </source>
</evidence>
<dbReference type="GO" id="GO:0004852">
    <property type="term" value="F:uroporphyrinogen-III synthase activity"/>
    <property type="evidence" value="ECO:0007669"/>
    <property type="project" value="UniProtKB-UniRule"/>
</dbReference>
<evidence type="ECO:0000256" key="5">
    <source>
        <dbReference type="ARBA" id="ARBA00023244"/>
    </source>
</evidence>
<evidence type="ECO:0000259" key="10">
    <source>
        <dbReference type="Pfam" id="PF02602"/>
    </source>
</evidence>
<name>A0A450S0J9_9GAMM</name>
<sequence length="274" mass="29026">MTGRLAGLGVWVTRPLHQARSLAERIEAEGGHAICLPVMEIADIDDPGIVMAEIRKLADFDLAIFVSANAVERGIGYMAAQERNDNITARAIRTGAVPVAAIGKATAAALTTAGVPCAFSAPSPYHSESLLTHARLQSDAINGKRVIIFRGAGGRSLLGDTLTARGARVTYAEVYRRTLPGWRRTTPIPWDRIGIIVTTSGEGIENLFTITGDEERGRLCRIPLVVISERMAGIALRLGVRRPPIVAENASSDAIIAALADIAKGVGTTMAQGL</sequence>
<evidence type="ECO:0000256" key="6">
    <source>
        <dbReference type="ARBA" id="ARBA00037589"/>
    </source>
</evidence>
<dbReference type="PANTHER" id="PTHR38042:SF1">
    <property type="entry name" value="UROPORPHYRINOGEN-III SYNTHASE, CHLOROPLASTIC"/>
    <property type="match status" value="1"/>
</dbReference>
<evidence type="ECO:0000256" key="7">
    <source>
        <dbReference type="ARBA" id="ARBA00040167"/>
    </source>
</evidence>
<reference evidence="11" key="1">
    <citation type="submission" date="2019-02" db="EMBL/GenBank/DDBJ databases">
        <authorList>
            <person name="Gruber-Vodicka R. H."/>
            <person name="Seah K. B. B."/>
        </authorList>
    </citation>
    <scope>NUCLEOTIDE SEQUENCE</scope>
    <source>
        <strain evidence="11">BECK_DK161</strain>
    </source>
</reference>
<dbReference type="Pfam" id="PF02602">
    <property type="entry name" value="HEM4"/>
    <property type="match status" value="1"/>
</dbReference>
<comment type="pathway">
    <text evidence="1 9">Porphyrin-containing compound metabolism; protoporphyrin-IX biosynthesis; coproporphyrinogen-III from 5-aminolevulinate: step 3/4.</text>
</comment>
<dbReference type="Gene3D" id="3.40.50.10090">
    <property type="match status" value="2"/>
</dbReference>
<evidence type="ECO:0000256" key="3">
    <source>
        <dbReference type="ARBA" id="ARBA00013109"/>
    </source>
</evidence>
<dbReference type="GO" id="GO:0006782">
    <property type="term" value="P:protoporphyrinogen IX biosynthetic process"/>
    <property type="evidence" value="ECO:0007669"/>
    <property type="project" value="UniProtKB-UniRule"/>
</dbReference>
<comment type="catalytic activity">
    <reaction evidence="8 9">
        <text>hydroxymethylbilane = uroporphyrinogen III + H2O</text>
        <dbReference type="Rhea" id="RHEA:18965"/>
        <dbReference type="ChEBI" id="CHEBI:15377"/>
        <dbReference type="ChEBI" id="CHEBI:57308"/>
        <dbReference type="ChEBI" id="CHEBI:57845"/>
        <dbReference type="EC" id="4.2.1.75"/>
    </reaction>
</comment>
<comment type="function">
    <text evidence="6 9">Catalyzes cyclization of the linear tetrapyrrole, hydroxymethylbilane, to the macrocyclic uroporphyrinogen III.</text>
</comment>
<organism evidence="11">
    <name type="scientific">Candidatus Kentrum sp. DK</name>
    <dbReference type="NCBI Taxonomy" id="2126562"/>
    <lineage>
        <taxon>Bacteria</taxon>
        <taxon>Pseudomonadati</taxon>
        <taxon>Pseudomonadota</taxon>
        <taxon>Gammaproteobacteria</taxon>
        <taxon>Candidatus Kentrum</taxon>
    </lineage>
</organism>
<protein>
    <recommendedName>
        <fullName evidence="7 9">Uroporphyrinogen-III synthase</fullName>
        <ecNumber evidence="3 9">4.2.1.75</ecNumber>
    </recommendedName>
</protein>